<proteinExistence type="predicted"/>
<feature type="region of interest" description="Disordered" evidence="1">
    <location>
        <begin position="1"/>
        <end position="65"/>
    </location>
</feature>
<evidence type="ECO:0000313" key="3">
    <source>
        <dbReference type="Proteomes" id="UP000326396"/>
    </source>
</evidence>
<evidence type="ECO:0000256" key="1">
    <source>
        <dbReference type="SAM" id="MobiDB-lite"/>
    </source>
</evidence>
<sequence length="108" mass="12148">MTQTTNPVHPPPFQTYTRLNRNRPNIWVDKPHPSPPSPPPPPPPPPPKRTMTTRSMTGNSKPRIPLNLHTSVDIAPIPHYLDADVSSSRGIQETRVEEKRLMNTGLLH</sequence>
<dbReference type="Proteomes" id="UP000326396">
    <property type="component" value="Linkage Group LG13"/>
</dbReference>
<dbReference type="EMBL" id="SZYD01000005">
    <property type="protein sequence ID" value="KAD6119324.1"/>
    <property type="molecule type" value="Genomic_DNA"/>
</dbReference>
<feature type="compositionally biased region" description="Pro residues" evidence="1">
    <location>
        <begin position="33"/>
        <end position="48"/>
    </location>
</feature>
<name>A0A5N6PD23_9ASTR</name>
<gene>
    <name evidence="2" type="ORF">E3N88_10595</name>
</gene>
<dbReference type="AlphaFoldDB" id="A0A5N6PD23"/>
<feature type="compositionally biased region" description="Polar residues" evidence="1">
    <location>
        <begin position="14"/>
        <end position="23"/>
    </location>
</feature>
<evidence type="ECO:0000313" key="2">
    <source>
        <dbReference type="EMBL" id="KAD6119324.1"/>
    </source>
</evidence>
<accession>A0A5N6PD23</accession>
<comment type="caution">
    <text evidence="2">The sequence shown here is derived from an EMBL/GenBank/DDBJ whole genome shotgun (WGS) entry which is preliminary data.</text>
</comment>
<organism evidence="2 3">
    <name type="scientific">Mikania micrantha</name>
    <name type="common">bitter vine</name>
    <dbReference type="NCBI Taxonomy" id="192012"/>
    <lineage>
        <taxon>Eukaryota</taxon>
        <taxon>Viridiplantae</taxon>
        <taxon>Streptophyta</taxon>
        <taxon>Embryophyta</taxon>
        <taxon>Tracheophyta</taxon>
        <taxon>Spermatophyta</taxon>
        <taxon>Magnoliopsida</taxon>
        <taxon>eudicotyledons</taxon>
        <taxon>Gunneridae</taxon>
        <taxon>Pentapetalae</taxon>
        <taxon>asterids</taxon>
        <taxon>campanulids</taxon>
        <taxon>Asterales</taxon>
        <taxon>Asteraceae</taxon>
        <taxon>Asteroideae</taxon>
        <taxon>Heliantheae alliance</taxon>
        <taxon>Eupatorieae</taxon>
        <taxon>Mikania</taxon>
    </lineage>
</organism>
<keyword evidence="3" id="KW-1185">Reference proteome</keyword>
<reference evidence="2 3" key="1">
    <citation type="submission" date="2019-05" db="EMBL/GenBank/DDBJ databases">
        <title>Mikania micrantha, genome provides insights into the molecular mechanism of rapid growth.</title>
        <authorList>
            <person name="Liu B."/>
        </authorList>
    </citation>
    <scope>NUCLEOTIDE SEQUENCE [LARGE SCALE GENOMIC DNA]</scope>
    <source>
        <strain evidence="2">NLD-2019</strain>
        <tissue evidence="2">Leaf</tissue>
    </source>
</reference>
<feature type="compositionally biased region" description="Polar residues" evidence="1">
    <location>
        <begin position="50"/>
        <end position="60"/>
    </location>
</feature>
<protein>
    <submittedName>
        <fullName evidence="2">Uncharacterized protein</fullName>
    </submittedName>
</protein>